<keyword evidence="6 7" id="KW-0413">Isomerase</keyword>
<dbReference type="CDD" id="cd00186">
    <property type="entry name" value="TOP1Ac"/>
    <property type="match status" value="1"/>
</dbReference>
<evidence type="ECO:0000259" key="10">
    <source>
        <dbReference type="PROSITE" id="PS52039"/>
    </source>
</evidence>
<sequence>MNNFKTSTKSDKIKVLNVAEKPSVARSIANVLSKDHRIEETKSPFNKLFKLDYRLKDVEVEMWITSVTGHLKSLKYPQKYQSWEKWDPIIILKEAEIENNISTDKQNLELNLKNFASICNRLILWLDCDREGENIAFEVMEVCREANPNIQVNRAHFSAVTYVDVRRALDTLKYPDQNLSNSVIARQEIDLRIGASFTRFQTLLLQKQFNLSSIVSYGPCQIPTLGFVVQRQKEIDSFVKEQFWFIQSEDDQKCIYNWDRTHLFDEFIVALLFERCYQESATVINVQQKDVQKWKPYPLCTIEFEKLASKKLRISAHKAMELAERLYNKGYISYPRTETNKFPPTINLQTIIRDQQNHPVWGEYATNLLNFAFEYPKAGNKDDKAHPPIHPVKMMIENEAQNKQEWDVYQLITRHFLACCSKNAKGSETTITLQINDETFSKSGLVIKEKNYLEIYIYEEWSQSQVPNYQQGDSIKIKLTLQKGSTSPPKPMTEAELIGLMDKNGIGTDATIHEHINTIQDREYATKRGQIIKPTKIGLALVESYEILGFTLHQPFLRAVMEQRMNEVALGKKEKSQIVQATINEMTIILKQLQEKQNLIIKTFGSYLEALKNYDEDNDNDDNNNQPRIPLDEGEETTQNQPKANKKTRNQRNKKSDELPKNSILPPSICQFCNSLCVTNKQLNGKLIQICPKLCQIQEDINQNGHHQSTQNKDNCFQCNLCQNFMKIRYSKIKKTNFLGCSSYPQCNQAIFLPDTVKSIKLIDKKCTKCGSPLFSLQFNENYNQVHQASFFCLFPGCQFIIKTDWKQNKDSNQTSFVGKQQNKVENTGKYPFNPHQQNKNFYNKEKSNNQQKFPYQKN</sequence>
<dbReference type="EC" id="5.6.2.1" evidence="3 7"/>
<evidence type="ECO:0000256" key="2">
    <source>
        <dbReference type="ARBA" id="ARBA00009446"/>
    </source>
</evidence>
<dbReference type="GO" id="GO:0006281">
    <property type="term" value="P:DNA repair"/>
    <property type="evidence" value="ECO:0000318"/>
    <property type="project" value="GO_Central"/>
</dbReference>
<evidence type="ECO:0000256" key="7">
    <source>
        <dbReference type="RuleBase" id="RU362092"/>
    </source>
</evidence>
<feature type="compositionally biased region" description="Polar residues" evidence="8">
    <location>
        <begin position="813"/>
        <end position="826"/>
    </location>
</feature>
<dbReference type="GO" id="GO:0003917">
    <property type="term" value="F:DNA topoisomerase type I (single strand cut, ATP-independent) activity"/>
    <property type="evidence" value="ECO:0000318"/>
    <property type="project" value="GO_Central"/>
</dbReference>
<evidence type="ECO:0000313" key="11">
    <source>
        <dbReference type="EMBL" id="CAK81476.1"/>
    </source>
</evidence>
<dbReference type="PANTHER" id="PTHR11390:SF21">
    <property type="entry name" value="DNA TOPOISOMERASE 3-ALPHA"/>
    <property type="match status" value="1"/>
</dbReference>
<dbReference type="Gene3D" id="3.40.50.140">
    <property type="match status" value="1"/>
</dbReference>
<evidence type="ECO:0000313" key="12">
    <source>
        <dbReference type="Proteomes" id="UP000000600"/>
    </source>
</evidence>
<feature type="region of interest" description="Disordered" evidence="8">
    <location>
        <begin position="813"/>
        <end position="859"/>
    </location>
</feature>
<dbReference type="InterPro" id="IPR013497">
    <property type="entry name" value="Topo_IA_cen"/>
</dbReference>
<reference evidence="11 12" key="1">
    <citation type="journal article" date="2006" name="Nature">
        <title>Global trends of whole-genome duplications revealed by the ciliate Paramecium tetraurelia.</title>
        <authorList>
            <consortium name="Genoscope"/>
            <person name="Aury J.-M."/>
            <person name="Jaillon O."/>
            <person name="Duret L."/>
            <person name="Noel B."/>
            <person name="Jubin C."/>
            <person name="Porcel B.M."/>
            <person name="Segurens B."/>
            <person name="Daubin V."/>
            <person name="Anthouard V."/>
            <person name="Aiach N."/>
            <person name="Arnaiz O."/>
            <person name="Billaut A."/>
            <person name="Beisson J."/>
            <person name="Blanc I."/>
            <person name="Bouhouche K."/>
            <person name="Camara F."/>
            <person name="Duharcourt S."/>
            <person name="Guigo R."/>
            <person name="Gogendeau D."/>
            <person name="Katinka M."/>
            <person name="Keller A.-M."/>
            <person name="Kissmehl R."/>
            <person name="Klotz C."/>
            <person name="Koll F."/>
            <person name="Le Moue A."/>
            <person name="Lepere C."/>
            <person name="Malinsky S."/>
            <person name="Nowacki M."/>
            <person name="Nowak J.K."/>
            <person name="Plattner H."/>
            <person name="Poulain J."/>
            <person name="Ruiz F."/>
            <person name="Serrano V."/>
            <person name="Zagulski M."/>
            <person name="Dessen P."/>
            <person name="Betermier M."/>
            <person name="Weissenbach J."/>
            <person name="Scarpelli C."/>
            <person name="Schachter V."/>
            <person name="Sperling L."/>
            <person name="Meyer E."/>
            <person name="Cohen J."/>
            <person name="Wincker P."/>
        </authorList>
    </citation>
    <scope>NUCLEOTIDE SEQUENCE [LARGE SCALE GENOMIC DNA]</scope>
    <source>
        <strain evidence="11 12">Stock d4-2</strain>
    </source>
</reference>
<dbReference type="Gene3D" id="1.10.290.10">
    <property type="entry name" value="Topoisomerase I, domain 4"/>
    <property type="match status" value="1"/>
</dbReference>
<evidence type="ECO:0000256" key="4">
    <source>
        <dbReference type="ARBA" id="ARBA00023029"/>
    </source>
</evidence>
<dbReference type="SMART" id="SM00436">
    <property type="entry name" value="TOP1Bc"/>
    <property type="match status" value="1"/>
</dbReference>
<dbReference type="GO" id="GO:0006310">
    <property type="term" value="P:DNA recombination"/>
    <property type="evidence" value="ECO:0000318"/>
    <property type="project" value="GO_Central"/>
</dbReference>
<dbReference type="Gene3D" id="1.10.460.10">
    <property type="entry name" value="Topoisomerase I, domain 2"/>
    <property type="match status" value="1"/>
</dbReference>
<dbReference type="PRINTS" id="PR00417">
    <property type="entry name" value="PRTPISMRASEI"/>
</dbReference>
<dbReference type="InterPro" id="IPR003602">
    <property type="entry name" value="Topo_IA_DNA-bd_dom"/>
</dbReference>
<dbReference type="InterPro" id="IPR006171">
    <property type="entry name" value="TOPRIM_dom"/>
</dbReference>
<evidence type="ECO:0000256" key="6">
    <source>
        <dbReference type="ARBA" id="ARBA00023235"/>
    </source>
</evidence>
<gene>
    <name evidence="11" type="ORF">GSPATT00016302001</name>
</gene>
<feature type="compositionally biased region" description="Basic residues" evidence="8">
    <location>
        <begin position="644"/>
        <end position="653"/>
    </location>
</feature>
<dbReference type="Proteomes" id="UP000000600">
    <property type="component" value="Unassembled WGS sequence"/>
</dbReference>
<feature type="region of interest" description="Disordered" evidence="8">
    <location>
        <begin position="614"/>
        <end position="660"/>
    </location>
</feature>
<dbReference type="GeneID" id="5034658"/>
<dbReference type="HOGENOM" id="CLU_002929_1_2_1"/>
<protein>
    <recommendedName>
        <fullName evidence="3 7">DNA topoisomerase</fullName>
        <ecNumber evidence="3 7">5.6.2.1</ecNumber>
    </recommendedName>
</protein>
<dbReference type="PANTHER" id="PTHR11390">
    <property type="entry name" value="PROKARYOTIC DNA TOPOISOMERASE"/>
    <property type="match status" value="1"/>
</dbReference>
<feature type="domain" description="Topo IA-type catalytic" evidence="10">
    <location>
        <begin position="176"/>
        <end position="590"/>
    </location>
</feature>
<dbReference type="STRING" id="5888.A0DEK9"/>
<dbReference type="SUPFAM" id="SSF56712">
    <property type="entry name" value="Prokaryotic type I DNA topoisomerase"/>
    <property type="match status" value="1"/>
</dbReference>
<dbReference type="Gene3D" id="2.70.20.10">
    <property type="entry name" value="Topoisomerase I, domain 3"/>
    <property type="match status" value="1"/>
</dbReference>
<feature type="compositionally biased region" description="Polar residues" evidence="8">
    <location>
        <begin position="849"/>
        <end position="859"/>
    </location>
</feature>
<dbReference type="FunCoup" id="A0DEK9">
    <property type="interactions" value="1318"/>
</dbReference>
<dbReference type="OrthoDB" id="430051at2759"/>
<feature type="domain" description="Toprim" evidence="9">
    <location>
        <begin position="14"/>
        <end position="158"/>
    </location>
</feature>
<keyword evidence="4 7" id="KW-0799">Topoisomerase</keyword>
<dbReference type="KEGG" id="ptm:GSPATT00016302001"/>
<dbReference type="PROSITE" id="PS52039">
    <property type="entry name" value="TOPO_IA_2"/>
    <property type="match status" value="1"/>
</dbReference>
<keyword evidence="5 7" id="KW-0238">DNA-binding</keyword>
<comment type="similarity">
    <text evidence="2 7">Belongs to the type IA topoisomerase family.</text>
</comment>
<dbReference type="GO" id="GO:0005634">
    <property type="term" value="C:nucleus"/>
    <property type="evidence" value="ECO:0000318"/>
    <property type="project" value="GO_Central"/>
</dbReference>
<dbReference type="RefSeq" id="XP_001448873.1">
    <property type="nucleotide sequence ID" value="XM_001448836.2"/>
</dbReference>
<dbReference type="SMART" id="SM00493">
    <property type="entry name" value="TOPRIM"/>
    <property type="match status" value="1"/>
</dbReference>
<dbReference type="Pfam" id="PF01131">
    <property type="entry name" value="Topoisom_bac"/>
    <property type="match status" value="1"/>
</dbReference>
<dbReference type="FunFam" id="1.10.290.10:FF:000001">
    <property type="entry name" value="DNA topoisomerase"/>
    <property type="match status" value="1"/>
</dbReference>
<comment type="function">
    <text evidence="7">Introduces a single-strand break via transesterification at a target site in duplex DNA. Releases the supercoiling and torsional tension of DNA introduced during the DNA replication and transcription by transiently cleaving and rejoining one strand of the DNA duplex. The scissile phosphodiester is attacked by the catalytic tyrosine of the enzyme, resulting in the formation of a DNA-(5'-phosphotyrosyl)-enzyme intermediate and the expulsion of a 3'-OH DNA strand.</text>
</comment>
<dbReference type="FunFam" id="3.40.50.140:FF:000003">
    <property type="entry name" value="DNA topoisomerase"/>
    <property type="match status" value="1"/>
</dbReference>
<dbReference type="InterPro" id="IPR013824">
    <property type="entry name" value="Topo_IA_cen_sub1"/>
</dbReference>
<evidence type="ECO:0000256" key="3">
    <source>
        <dbReference type="ARBA" id="ARBA00012891"/>
    </source>
</evidence>
<dbReference type="eggNOG" id="KOG1956">
    <property type="taxonomic scope" value="Eukaryota"/>
</dbReference>
<keyword evidence="12" id="KW-1185">Reference proteome</keyword>
<name>A0DEK9_PARTE</name>
<dbReference type="InterPro" id="IPR034144">
    <property type="entry name" value="TOPRIM_TopoIII"/>
</dbReference>
<dbReference type="InterPro" id="IPR013825">
    <property type="entry name" value="Topo_IA_cen_sub2"/>
</dbReference>
<dbReference type="AlphaFoldDB" id="A0DEK9"/>
<dbReference type="GO" id="GO:0006265">
    <property type="term" value="P:DNA topological change"/>
    <property type="evidence" value="ECO:0000318"/>
    <property type="project" value="GO_Central"/>
</dbReference>
<comment type="catalytic activity">
    <reaction evidence="1 7">
        <text>ATP-independent breakage of single-stranded DNA, followed by passage and rejoining.</text>
        <dbReference type="EC" id="5.6.2.1"/>
    </reaction>
</comment>
<dbReference type="OMA" id="VIHNVYS"/>
<dbReference type="InterPro" id="IPR013826">
    <property type="entry name" value="Topo_IA_cen_sub3"/>
</dbReference>
<dbReference type="InterPro" id="IPR003601">
    <property type="entry name" value="Topo_IA_2"/>
</dbReference>
<proteinExistence type="inferred from homology"/>
<dbReference type="InterPro" id="IPR023405">
    <property type="entry name" value="Topo_IA_core_domain"/>
</dbReference>
<dbReference type="Gene3D" id="3.30.65.10">
    <property type="entry name" value="Bacterial Topoisomerase I, domain 1"/>
    <property type="match status" value="1"/>
</dbReference>
<dbReference type="Pfam" id="PF01751">
    <property type="entry name" value="Toprim"/>
    <property type="match status" value="1"/>
</dbReference>
<dbReference type="EMBL" id="CT868407">
    <property type="protein sequence ID" value="CAK81476.1"/>
    <property type="molecule type" value="Genomic_DNA"/>
</dbReference>
<dbReference type="PROSITE" id="PS50880">
    <property type="entry name" value="TOPRIM"/>
    <property type="match status" value="1"/>
</dbReference>
<accession>A0DEK9</accession>
<evidence type="ECO:0000259" key="9">
    <source>
        <dbReference type="PROSITE" id="PS50880"/>
    </source>
</evidence>
<evidence type="ECO:0000256" key="1">
    <source>
        <dbReference type="ARBA" id="ARBA00000213"/>
    </source>
</evidence>
<dbReference type="InParanoid" id="A0DEK9"/>
<evidence type="ECO:0000256" key="5">
    <source>
        <dbReference type="ARBA" id="ARBA00023125"/>
    </source>
</evidence>
<dbReference type="CDD" id="cd03362">
    <property type="entry name" value="TOPRIM_TopoIA_TopoIII"/>
    <property type="match status" value="1"/>
</dbReference>
<dbReference type="GO" id="GO:0031422">
    <property type="term" value="C:RecQ family helicase-topoisomerase III complex"/>
    <property type="evidence" value="ECO:0000318"/>
    <property type="project" value="GO_Central"/>
</dbReference>
<dbReference type="SMART" id="SM00437">
    <property type="entry name" value="TOP1Ac"/>
    <property type="match status" value="1"/>
</dbReference>
<dbReference type="InterPro" id="IPR000380">
    <property type="entry name" value="Topo_IA"/>
</dbReference>
<organism evidence="11 12">
    <name type="scientific">Paramecium tetraurelia</name>
    <dbReference type="NCBI Taxonomy" id="5888"/>
    <lineage>
        <taxon>Eukaryota</taxon>
        <taxon>Sar</taxon>
        <taxon>Alveolata</taxon>
        <taxon>Ciliophora</taxon>
        <taxon>Intramacronucleata</taxon>
        <taxon>Oligohymenophorea</taxon>
        <taxon>Peniculida</taxon>
        <taxon>Parameciidae</taxon>
        <taxon>Paramecium</taxon>
    </lineage>
</organism>
<evidence type="ECO:0000256" key="8">
    <source>
        <dbReference type="SAM" id="MobiDB-lite"/>
    </source>
</evidence>
<dbReference type="GO" id="GO:0003677">
    <property type="term" value="F:DNA binding"/>
    <property type="evidence" value="ECO:0007669"/>
    <property type="project" value="UniProtKB-KW"/>
</dbReference>